<organism evidence="3 4">
    <name type="scientific">Sus scrofa polyomavirus 1</name>
    <dbReference type="NCBI Taxonomy" id="1680894"/>
    <lineage>
        <taxon>Viruses</taxon>
        <taxon>Monodnaviria</taxon>
        <taxon>Shotokuvirae</taxon>
        <taxon>Cossaviricota</taxon>
        <taxon>Papovaviricetes</taxon>
        <taxon>Sepolyvirales</taxon>
        <taxon>Polyomaviridae</taxon>
        <taxon>Alphapolyomavirus</taxon>
        <taxon>Alphapolyomavirus suis</taxon>
    </lineage>
</organism>
<dbReference type="RefSeq" id="YP_009552108.1">
    <property type="nucleotide sequence ID" value="NC_040598.1"/>
</dbReference>
<proteinExistence type="predicted"/>
<evidence type="ECO:0000259" key="2">
    <source>
        <dbReference type="SMART" id="SM00271"/>
    </source>
</evidence>
<dbReference type="Proteomes" id="UP000147829">
    <property type="component" value="Segment"/>
</dbReference>
<sequence>MDIALTREERKELSELLDLAPHCFGNIPMMKFCYRKACLRLHPDKGGDAGKMQRLNELWQTFQQSIDCLRNGENAGFYSFQLPNRRLCIWRFPVFPVLLKKIPGASRARPLLLRDPGFVSRISKIHRIQHHHCLLVSGLYLPSPWKEICNAFRGRF</sequence>
<dbReference type="EMBL" id="KR065722">
    <property type="protein sequence ID" value="AKQ44361.1"/>
    <property type="molecule type" value="Genomic_DNA"/>
</dbReference>
<evidence type="ECO:0000313" key="3">
    <source>
        <dbReference type="EMBL" id="AKQ44361.1"/>
    </source>
</evidence>
<keyword evidence="4" id="KW-1185">Reference proteome</keyword>
<evidence type="ECO:0000313" key="4">
    <source>
        <dbReference type="Proteomes" id="UP000147829"/>
    </source>
</evidence>
<name>A0A162GNB6_9POLY</name>
<dbReference type="SUPFAM" id="SSF46565">
    <property type="entry name" value="Chaperone J-domain"/>
    <property type="match status" value="1"/>
</dbReference>
<dbReference type="InterPro" id="IPR001623">
    <property type="entry name" value="DnaJ_domain"/>
</dbReference>
<feature type="domain" description="J" evidence="2">
    <location>
        <begin position="11"/>
        <end position="74"/>
    </location>
</feature>
<keyword evidence="1" id="KW-0244">Early protein</keyword>
<gene>
    <name evidence="3" type="primary">156 TAg</name>
</gene>
<dbReference type="KEGG" id="vg:41700523"/>
<dbReference type="OrthoDB" id="14669at10239"/>
<protein>
    <submittedName>
        <fullName evidence="3">156 T antigen</fullName>
    </submittedName>
</protein>
<reference evidence="3 4" key="1">
    <citation type="submission" date="2015-04" db="EMBL/GenBank/DDBJ databases">
        <title>A novel polyomavirus in domestic pig (Sus scrofa domesticus).</title>
        <authorList>
            <person name="Ehlers B."/>
            <person name="Liebmann S."/>
            <person name="Walter C."/>
            <person name="Preugschass H."/>
            <person name="Fischer D."/>
        </authorList>
    </citation>
    <scope>NUCLEOTIDE SEQUENCE [LARGE SCALE GENOMIC DNA]</scope>
    <source>
        <strain evidence="3">471</strain>
    </source>
</reference>
<dbReference type="CDD" id="cd06257">
    <property type="entry name" value="DnaJ"/>
    <property type="match status" value="1"/>
</dbReference>
<dbReference type="GeneID" id="41700523"/>
<dbReference type="SMART" id="SM00271">
    <property type="entry name" value="DnaJ"/>
    <property type="match status" value="1"/>
</dbReference>
<dbReference type="Gene3D" id="1.10.287.110">
    <property type="entry name" value="DnaJ domain"/>
    <property type="match status" value="1"/>
</dbReference>
<dbReference type="InterPro" id="IPR036869">
    <property type="entry name" value="J_dom_sf"/>
</dbReference>
<accession>A0A162GNB6</accession>
<evidence type="ECO:0000256" key="1">
    <source>
        <dbReference type="ARBA" id="ARBA00022518"/>
    </source>
</evidence>